<accession>A0A9N8Z8G7</accession>
<proteinExistence type="predicted"/>
<protein>
    <submittedName>
        <fullName evidence="1">4019_t:CDS:1</fullName>
    </submittedName>
</protein>
<evidence type="ECO:0000313" key="2">
    <source>
        <dbReference type="Proteomes" id="UP000789405"/>
    </source>
</evidence>
<comment type="caution">
    <text evidence="1">The sequence shown here is derived from an EMBL/GenBank/DDBJ whole genome shotgun (WGS) entry which is preliminary data.</text>
</comment>
<dbReference type="EMBL" id="CAJVPY010000438">
    <property type="protein sequence ID" value="CAG8472858.1"/>
    <property type="molecule type" value="Genomic_DNA"/>
</dbReference>
<dbReference type="AlphaFoldDB" id="A0A9N8Z8G7"/>
<organism evidence="1 2">
    <name type="scientific">Dentiscutata erythropus</name>
    <dbReference type="NCBI Taxonomy" id="1348616"/>
    <lineage>
        <taxon>Eukaryota</taxon>
        <taxon>Fungi</taxon>
        <taxon>Fungi incertae sedis</taxon>
        <taxon>Mucoromycota</taxon>
        <taxon>Glomeromycotina</taxon>
        <taxon>Glomeromycetes</taxon>
        <taxon>Diversisporales</taxon>
        <taxon>Gigasporaceae</taxon>
        <taxon>Dentiscutata</taxon>
    </lineage>
</organism>
<dbReference type="Proteomes" id="UP000789405">
    <property type="component" value="Unassembled WGS sequence"/>
</dbReference>
<keyword evidence="2" id="KW-1185">Reference proteome</keyword>
<evidence type="ECO:0000313" key="1">
    <source>
        <dbReference type="EMBL" id="CAG8472858.1"/>
    </source>
</evidence>
<gene>
    <name evidence="1" type="ORF">DERYTH_LOCUS1544</name>
</gene>
<reference evidence="1" key="1">
    <citation type="submission" date="2021-06" db="EMBL/GenBank/DDBJ databases">
        <authorList>
            <person name="Kallberg Y."/>
            <person name="Tangrot J."/>
            <person name="Rosling A."/>
        </authorList>
    </citation>
    <scope>NUCLEOTIDE SEQUENCE</scope>
    <source>
        <strain evidence="1">MA453B</strain>
    </source>
</reference>
<sequence length="190" mass="21837">MPPTLNKFQQNSCSYYSPTNYSTCYPFKEIQRQTIIQTNSLEVIDKYLNIYITQYNNKSSLSGTILFGFDLKCLKRRQIDNQNQSQKYVELNLNGLLVRLQNIESKKPKPFQYLDSIVHACDKFLITCNGYRQLAAIMPNIEFQVGSIIPNGAYRSFKDILHIIVSKLAYNNLPVLQIGDIIHIKLSGDS</sequence>
<name>A0A9N8Z8G7_9GLOM</name>